<dbReference type="GO" id="GO:0020037">
    <property type="term" value="F:heme binding"/>
    <property type="evidence" value="ECO:0007669"/>
    <property type="project" value="InterPro"/>
</dbReference>
<comment type="similarity">
    <text evidence="5">Belongs to the globin family.</text>
</comment>
<dbReference type="PANTHER" id="PTHR43396:SF3">
    <property type="entry name" value="FLAVOHEMOPROTEIN"/>
    <property type="match status" value="1"/>
</dbReference>
<evidence type="ECO:0000256" key="2">
    <source>
        <dbReference type="ARBA" id="ARBA00022621"/>
    </source>
</evidence>
<dbReference type="AlphaFoldDB" id="A0A076MRI5"/>
<accession>A0A076MRI5</accession>
<evidence type="ECO:0000256" key="5">
    <source>
        <dbReference type="RuleBase" id="RU000356"/>
    </source>
</evidence>
<organism evidence="7 8">
    <name type="scientific">Amycolatopsis methanolica 239</name>
    <dbReference type="NCBI Taxonomy" id="1068978"/>
    <lineage>
        <taxon>Bacteria</taxon>
        <taxon>Bacillati</taxon>
        <taxon>Actinomycetota</taxon>
        <taxon>Actinomycetes</taxon>
        <taxon>Pseudonocardiales</taxon>
        <taxon>Pseudonocardiaceae</taxon>
        <taxon>Amycolatopsis</taxon>
        <taxon>Amycolatopsis methanolica group</taxon>
    </lineage>
</organism>
<name>A0A076MRI5_AMYME</name>
<dbReference type="RefSeq" id="WP_026153115.1">
    <property type="nucleotide sequence ID" value="NZ_AQUL01000001.1"/>
</dbReference>
<dbReference type="GO" id="GO:0046210">
    <property type="term" value="P:nitric oxide catabolic process"/>
    <property type="evidence" value="ECO:0007669"/>
    <property type="project" value="TreeGrafter"/>
</dbReference>
<sequence length="313" mass="35011">MDIPRLRASWATVAERGDEVPLWFYATLFLLRPSLRDLFPVSLASQRTRFVSALGQIVTHVDDLDAAVPYLRRLGRTHREAGVRPEHYPVVGQALLATLEHFLGERWTPELAADWTSAYAVVAEVMTNAEVRGQGRQSVLLPPPDTGTGARNGLTADRVRARPFRRAPWHRRGFDRGDVHDFQRRLADELATRDREAARLRAEVARLRARDARDGVPTVDEQAVALLTRAQLLAEEILTSAEARRRRLATQAHRQAEAAADAAGEAYRAAMGSRCTVQGEEMERRLAWTRTYSHALGMPLRVADAAFRVPETG</sequence>
<dbReference type="PANTHER" id="PTHR43396">
    <property type="entry name" value="FLAVOHEMOPROTEIN"/>
    <property type="match status" value="1"/>
</dbReference>
<dbReference type="GO" id="GO:0046872">
    <property type="term" value="F:metal ion binding"/>
    <property type="evidence" value="ECO:0007669"/>
    <property type="project" value="UniProtKB-KW"/>
</dbReference>
<gene>
    <name evidence="7" type="ORF">AMETH_3401</name>
</gene>
<evidence type="ECO:0000256" key="1">
    <source>
        <dbReference type="ARBA" id="ARBA00022617"/>
    </source>
</evidence>
<keyword evidence="8" id="KW-1185">Reference proteome</keyword>
<dbReference type="Gene3D" id="1.10.490.10">
    <property type="entry name" value="Globins"/>
    <property type="match status" value="1"/>
</dbReference>
<dbReference type="GO" id="GO:0071500">
    <property type="term" value="P:cellular response to nitrosative stress"/>
    <property type="evidence" value="ECO:0007669"/>
    <property type="project" value="TreeGrafter"/>
</dbReference>
<dbReference type="GO" id="GO:0008941">
    <property type="term" value="F:nitric oxide dioxygenase NAD(P)H activity"/>
    <property type="evidence" value="ECO:0007669"/>
    <property type="project" value="TreeGrafter"/>
</dbReference>
<dbReference type="STRING" id="1068978.AMETH_3401"/>
<dbReference type="HOGENOM" id="CLU_887519_0_0_11"/>
<dbReference type="GO" id="GO:0005344">
    <property type="term" value="F:oxygen carrier activity"/>
    <property type="evidence" value="ECO:0007669"/>
    <property type="project" value="UniProtKB-KW"/>
</dbReference>
<reference evidence="7 8" key="1">
    <citation type="submission" date="2014-07" db="EMBL/GenBank/DDBJ databases">
        <title>Whole Genome Sequence of the Amycolatopsis methanolica 239.</title>
        <authorList>
            <person name="Tang B."/>
        </authorList>
    </citation>
    <scope>NUCLEOTIDE SEQUENCE [LARGE SCALE GENOMIC DNA]</scope>
    <source>
        <strain evidence="7 8">239</strain>
    </source>
</reference>
<dbReference type="PROSITE" id="PS01033">
    <property type="entry name" value="GLOBIN"/>
    <property type="match status" value="1"/>
</dbReference>
<keyword evidence="2 5" id="KW-0561">Oxygen transport</keyword>
<dbReference type="PATRIC" id="fig|1068978.7.peg.3635"/>
<keyword evidence="1 5" id="KW-0349">Heme</keyword>
<dbReference type="eggNOG" id="COG1017">
    <property type="taxonomic scope" value="Bacteria"/>
</dbReference>
<evidence type="ECO:0000256" key="3">
    <source>
        <dbReference type="ARBA" id="ARBA00022723"/>
    </source>
</evidence>
<dbReference type="EMBL" id="CP009110">
    <property type="protein sequence ID" value="AIJ23493.1"/>
    <property type="molecule type" value="Genomic_DNA"/>
</dbReference>
<proteinExistence type="inferred from homology"/>
<dbReference type="InterPro" id="IPR012292">
    <property type="entry name" value="Globin/Proto"/>
</dbReference>
<keyword evidence="5" id="KW-0813">Transport</keyword>
<dbReference type="KEGG" id="amq:AMETH_3401"/>
<dbReference type="SUPFAM" id="SSF46458">
    <property type="entry name" value="Globin-like"/>
    <property type="match status" value="1"/>
</dbReference>
<evidence type="ECO:0000259" key="6">
    <source>
        <dbReference type="PROSITE" id="PS01033"/>
    </source>
</evidence>
<dbReference type="Gene3D" id="6.10.250.660">
    <property type="match status" value="1"/>
</dbReference>
<dbReference type="GO" id="GO:0019825">
    <property type="term" value="F:oxygen binding"/>
    <property type="evidence" value="ECO:0007669"/>
    <property type="project" value="InterPro"/>
</dbReference>
<dbReference type="GO" id="GO:0071949">
    <property type="term" value="F:FAD binding"/>
    <property type="evidence" value="ECO:0007669"/>
    <property type="project" value="TreeGrafter"/>
</dbReference>
<dbReference type="InterPro" id="IPR009050">
    <property type="entry name" value="Globin-like_sf"/>
</dbReference>
<keyword evidence="4" id="KW-0408">Iron</keyword>
<dbReference type="InterPro" id="IPR000971">
    <property type="entry name" value="Globin"/>
</dbReference>
<evidence type="ECO:0000256" key="4">
    <source>
        <dbReference type="ARBA" id="ARBA00023004"/>
    </source>
</evidence>
<dbReference type="Proteomes" id="UP000062973">
    <property type="component" value="Chromosome"/>
</dbReference>
<protein>
    <submittedName>
        <fullName evidence="7">Globin</fullName>
    </submittedName>
</protein>
<feature type="domain" description="Globin" evidence="6">
    <location>
        <begin position="1"/>
        <end position="131"/>
    </location>
</feature>
<evidence type="ECO:0000313" key="8">
    <source>
        <dbReference type="Proteomes" id="UP000062973"/>
    </source>
</evidence>
<keyword evidence="3" id="KW-0479">Metal-binding</keyword>
<dbReference type="Pfam" id="PF00042">
    <property type="entry name" value="Globin"/>
    <property type="match status" value="1"/>
</dbReference>
<evidence type="ECO:0000313" key="7">
    <source>
        <dbReference type="EMBL" id="AIJ23493.1"/>
    </source>
</evidence>